<keyword evidence="1" id="KW-0732">Signal</keyword>
<sequence>MKTNLPIAGLAMMLAFVSCQSNTLPPDTTPGTPTDSISVFKHVKISWTDTDYKEVDYDAANKPIRYTRQSLYNLGTGEVIKIVYNLIYSSTHLTRIEASDGTYVTYSYNGNKVSHTEEFAKTGDLIARRQYIYSPENRLIRLEEMRGEGPTSIETARTFTYDTKGNLTQVANLAKDAQTGVYQVDYMTRFSDYDSHKNVTSLWTIYPLLPNVTFQLNNPATITQYSQNQDGTDVLLHRSQYVYQYNAGGYPVSHTETSAGGIQTATYTYVGMN</sequence>
<reference evidence="2 3" key="1">
    <citation type="submission" date="2018-06" db="EMBL/GenBank/DDBJ databases">
        <title>Spirosoma sp. HMF3257 Genome sequencing and assembly.</title>
        <authorList>
            <person name="Kang H."/>
            <person name="Cha I."/>
            <person name="Kim H."/>
            <person name="Kang J."/>
            <person name="Joh K."/>
        </authorList>
    </citation>
    <scope>NUCLEOTIDE SEQUENCE [LARGE SCALE GENOMIC DNA]</scope>
    <source>
        <strain evidence="2 3">HMF3257</strain>
    </source>
</reference>
<keyword evidence="3" id="KW-1185">Reference proteome</keyword>
<feature type="chain" id="PRO_5016331372" description="YD repeat-containing protein" evidence="1">
    <location>
        <begin position="24"/>
        <end position="273"/>
    </location>
</feature>
<accession>A0A327NNP7</accession>
<evidence type="ECO:0008006" key="4">
    <source>
        <dbReference type="Google" id="ProtNLM"/>
    </source>
</evidence>
<dbReference type="EMBL" id="QLII01000001">
    <property type="protein sequence ID" value="RAI76847.1"/>
    <property type="molecule type" value="Genomic_DNA"/>
</dbReference>
<name>A0A327NNP7_9BACT</name>
<protein>
    <recommendedName>
        <fullName evidence="4">YD repeat-containing protein</fullName>
    </recommendedName>
</protein>
<dbReference type="PROSITE" id="PS51257">
    <property type="entry name" value="PROKAR_LIPOPROTEIN"/>
    <property type="match status" value="1"/>
</dbReference>
<dbReference type="OrthoDB" id="939235at2"/>
<gene>
    <name evidence="2" type="ORF">HMF3257_26575</name>
</gene>
<dbReference type="Proteomes" id="UP000249016">
    <property type="component" value="Unassembled WGS sequence"/>
</dbReference>
<comment type="caution">
    <text evidence="2">The sequence shown here is derived from an EMBL/GenBank/DDBJ whole genome shotgun (WGS) entry which is preliminary data.</text>
</comment>
<dbReference type="RefSeq" id="WP_111346898.1">
    <property type="nucleotide sequence ID" value="NZ_QLII01000001.1"/>
</dbReference>
<proteinExistence type="predicted"/>
<feature type="signal peptide" evidence="1">
    <location>
        <begin position="1"/>
        <end position="23"/>
    </location>
</feature>
<evidence type="ECO:0000313" key="2">
    <source>
        <dbReference type="EMBL" id="RAI76847.1"/>
    </source>
</evidence>
<evidence type="ECO:0000256" key="1">
    <source>
        <dbReference type="SAM" id="SignalP"/>
    </source>
</evidence>
<evidence type="ECO:0000313" key="3">
    <source>
        <dbReference type="Proteomes" id="UP000249016"/>
    </source>
</evidence>
<organism evidence="2 3">
    <name type="scientific">Spirosoma telluris</name>
    <dbReference type="NCBI Taxonomy" id="2183553"/>
    <lineage>
        <taxon>Bacteria</taxon>
        <taxon>Pseudomonadati</taxon>
        <taxon>Bacteroidota</taxon>
        <taxon>Cytophagia</taxon>
        <taxon>Cytophagales</taxon>
        <taxon>Cytophagaceae</taxon>
        <taxon>Spirosoma</taxon>
    </lineage>
</organism>
<dbReference type="AlphaFoldDB" id="A0A327NNP7"/>